<accession>A0A6P9BVC0</accession>
<sequence length="431" mass="46249">MAILLLLSVLVTCVSFHGTSANTGVIISGGALDNFYQSSREPLQSELEVYLKALAPFIVSGHFLEVTITAVVVTKIELSLVPGLGLNVLVCASIHLRCVTLASVSVTVIANVCVTLRLRVTSLELVVDDCSAVFGEMRLDLLSISIQVPRVALIGVLGGPICQAYTVVCRRLNFLLVVDLAPISLPAGCRYDRFPPRITASLLELPFVAVCAGVSKQQPPVLSCGHLYTGPLGNNFVYYTSAEDLTCLFTALLDAKVFDKEITPTTMTTTVIVENFPQVNCPRGLSVVVRIVCTSLKAEIRTSSIYIDFGFGVTIGYVSSGGGYVPVLHFVVTGRFGIRATINCARRLVSITMTTLSAFNIVGSCATGSCVIDSAVAERVFPLGTWCRQILSVNLKERIHLLLPTHFSCDTCSSAVYRQGCAYISCSPGFR</sequence>
<evidence type="ECO:0000313" key="3">
    <source>
        <dbReference type="RefSeq" id="XP_034275312.1"/>
    </source>
</evidence>
<dbReference type="KEGG" id="pgut:117666659"/>
<keyword evidence="1" id="KW-0732">Signal</keyword>
<dbReference type="RefSeq" id="XP_034275312.1">
    <property type="nucleotide sequence ID" value="XM_034419421.1"/>
</dbReference>
<proteinExistence type="predicted"/>
<gene>
    <name evidence="3" type="primary">LOC117666659</name>
</gene>
<dbReference type="Proteomes" id="UP001652622">
    <property type="component" value="Unplaced"/>
</dbReference>
<organism evidence="2 3">
    <name type="scientific">Pantherophis guttatus</name>
    <name type="common">Corn snake</name>
    <name type="synonym">Elaphe guttata</name>
    <dbReference type="NCBI Taxonomy" id="94885"/>
    <lineage>
        <taxon>Eukaryota</taxon>
        <taxon>Metazoa</taxon>
        <taxon>Chordata</taxon>
        <taxon>Craniata</taxon>
        <taxon>Vertebrata</taxon>
        <taxon>Euteleostomi</taxon>
        <taxon>Lepidosauria</taxon>
        <taxon>Squamata</taxon>
        <taxon>Bifurcata</taxon>
        <taxon>Unidentata</taxon>
        <taxon>Episquamata</taxon>
        <taxon>Toxicofera</taxon>
        <taxon>Serpentes</taxon>
        <taxon>Colubroidea</taxon>
        <taxon>Colubridae</taxon>
        <taxon>Colubrinae</taxon>
        <taxon>Pantherophis</taxon>
    </lineage>
</organism>
<name>A0A6P9BVC0_PANGU</name>
<dbReference type="GeneID" id="117666659"/>
<evidence type="ECO:0000313" key="2">
    <source>
        <dbReference type="Proteomes" id="UP001652622"/>
    </source>
</evidence>
<dbReference type="AlphaFoldDB" id="A0A6P9BVC0"/>
<reference evidence="3" key="1">
    <citation type="submission" date="2025-08" db="UniProtKB">
        <authorList>
            <consortium name="RefSeq"/>
        </authorList>
    </citation>
    <scope>IDENTIFICATION</scope>
    <source>
        <tissue evidence="3">Blood</tissue>
    </source>
</reference>
<keyword evidence="2" id="KW-1185">Reference proteome</keyword>
<protein>
    <submittedName>
        <fullName evidence="3">Uncharacterized protein LOC117666659</fullName>
    </submittedName>
</protein>
<evidence type="ECO:0000256" key="1">
    <source>
        <dbReference type="SAM" id="SignalP"/>
    </source>
</evidence>
<feature type="chain" id="PRO_5027629057" evidence="1">
    <location>
        <begin position="22"/>
        <end position="431"/>
    </location>
</feature>
<feature type="signal peptide" evidence="1">
    <location>
        <begin position="1"/>
        <end position="21"/>
    </location>
</feature>
<dbReference type="InParanoid" id="A0A6P9BVC0"/>